<comment type="caution">
    <text evidence="3">The sequence shown here is derived from an EMBL/GenBank/DDBJ whole genome shotgun (WGS) entry which is preliminary data.</text>
</comment>
<protein>
    <recommendedName>
        <fullName evidence="5">Elongator complex protein 6</fullName>
    </recommendedName>
</protein>
<dbReference type="EMBL" id="BTGB01000002">
    <property type="protein sequence ID" value="GMM45559.1"/>
    <property type="molecule type" value="Genomic_DNA"/>
</dbReference>
<dbReference type="Gene3D" id="3.40.50.300">
    <property type="entry name" value="P-loop containing nucleotide triphosphate hydrolases"/>
    <property type="match status" value="1"/>
</dbReference>
<gene>
    <name evidence="3" type="ORF">DAPK24_021340</name>
</gene>
<dbReference type="Proteomes" id="UP001378960">
    <property type="component" value="Unassembled WGS sequence"/>
</dbReference>
<accession>A0AAV5R4L0</accession>
<evidence type="ECO:0008006" key="5">
    <source>
        <dbReference type="Google" id="ProtNLM"/>
    </source>
</evidence>
<evidence type="ECO:0000256" key="1">
    <source>
        <dbReference type="ARBA" id="ARBA00005043"/>
    </source>
</evidence>
<dbReference type="PANTHER" id="PTHR16184:SF6">
    <property type="entry name" value="ELONGATOR COMPLEX PROTEIN 6"/>
    <property type="match status" value="1"/>
</dbReference>
<dbReference type="PANTHER" id="PTHR16184">
    <property type="entry name" value="ELONGATOR COMPLEX PROTEIN 6"/>
    <property type="match status" value="1"/>
</dbReference>
<proteinExistence type="inferred from homology"/>
<evidence type="ECO:0000313" key="4">
    <source>
        <dbReference type="Proteomes" id="UP001378960"/>
    </source>
</evidence>
<dbReference type="GO" id="GO:0002098">
    <property type="term" value="P:tRNA wobble uridine modification"/>
    <property type="evidence" value="ECO:0007669"/>
    <property type="project" value="InterPro"/>
</dbReference>
<dbReference type="AlphaFoldDB" id="A0AAV5R4L0"/>
<dbReference type="GO" id="GO:0033588">
    <property type="term" value="C:elongator holoenzyme complex"/>
    <property type="evidence" value="ECO:0007669"/>
    <property type="project" value="InterPro"/>
</dbReference>
<dbReference type="InterPro" id="IPR018627">
    <property type="entry name" value="ELP6"/>
</dbReference>
<sequence length="243" mass="27117">MASTSDLQEQALTFYKNKSNALTPSQNTLSLITHDSSNFPSWLIAGILQQSVSTNNECFLSPNFPSINKESSPSYVYSFTNTIQTYNKYFLKYNIKNNKNLHFTSFINSDAPPLASWYTSIISEIKSNRNPVVIIENPELVLLLDPTVTINKLLSQIQEIQKHCALYIVSTTSTSSSFTSTYLPSILHRSSLIISLTALTTGRADDISGTLTISTGPIPNENQIESRQYSYLISNSAVKLYFK</sequence>
<comment type="pathway">
    <text evidence="1">tRNA modification; 5-methoxycarbonylmethyl-2-thiouridine-tRNA biosynthesis.</text>
</comment>
<comment type="similarity">
    <text evidence="2">Belongs to the ELP6 family.</text>
</comment>
<name>A0AAV5R4L0_PICKL</name>
<evidence type="ECO:0000313" key="3">
    <source>
        <dbReference type="EMBL" id="GMM45559.1"/>
    </source>
</evidence>
<evidence type="ECO:0000256" key="2">
    <source>
        <dbReference type="ARBA" id="ARBA00008837"/>
    </source>
</evidence>
<reference evidence="3 4" key="1">
    <citation type="journal article" date="2023" name="Elife">
        <title>Identification of key yeast species and microbe-microbe interactions impacting larval growth of Drosophila in the wild.</title>
        <authorList>
            <person name="Mure A."/>
            <person name="Sugiura Y."/>
            <person name="Maeda R."/>
            <person name="Honda K."/>
            <person name="Sakurai N."/>
            <person name="Takahashi Y."/>
            <person name="Watada M."/>
            <person name="Katoh T."/>
            <person name="Gotoh A."/>
            <person name="Gotoh Y."/>
            <person name="Taniguchi I."/>
            <person name="Nakamura K."/>
            <person name="Hayashi T."/>
            <person name="Katayama T."/>
            <person name="Uemura T."/>
            <person name="Hattori Y."/>
        </authorList>
    </citation>
    <scope>NUCLEOTIDE SEQUENCE [LARGE SCALE GENOMIC DNA]</scope>
    <source>
        <strain evidence="3 4">PK-24</strain>
    </source>
</reference>
<dbReference type="InterPro" id="IPR027417">
    <property type="entry name" value="P-loop_NTPase"/>
</dbReference>
<keyword evidence="4" id="KW-1185">Reference proteome</keyword>
<organism evidence="3 4">
    <name type="scientific">Pichia kluyveri</name>
    <name type="common">Yeast</name>
    <dbReference type="NCBI Taxonomy" id="36015"/>
    <lineage>
        <taxon>Eukaryota</taxon>
        <taxon>Fungi</taxon>
        <taxon>Dikarya</taxon>
        <taxon>Ascomycota</taxon>
        <taxon>Saccharomycotina</taxon>
        <taxon>Pichiomycetes</taxon>
        <taxon>Pichiales</taxon>
        <taxon>Pichiaceae</taxon>
        <taxon>Pichia</taxon>
    </lineage>
</organism>